<proteinExistence type="predicted"/>
<evidence type="ECO:0000313" key="2">
    <source>
        <dbReference type="Proteomes" id="UP001166585"/>
    </source>
</evidence>
<dbReference type="RefSeq" id="WP_213754079.1">
    <property type="nucleotide sequence ID" value="NZ_JAHCQH010000014.1"/>
</dbReference>
<keyword evidence="2" id="KW-1185">Reference proteome</keyword>
<sequence length="110" mass="12287">MSGSIIIRHGYTIDDAGRIHYHEAPASWEQADALAGRRVDRRRSYAIIDGSLTELVHWSQPCTGCFEAPEYTSYDMETTKGHGCRECGFTGRVRCGAFIECEIIEAGRQS</sequence>
<evidence type="ECO:0000313" key="1">
    <source>
        <dbReference type="EMBL" id="MBS9476221.1"/>
    </source>
</evidence>
<comment type="caution">
    <text evidence="1">The sequence shown here is derived from an EMBL/GenBank/DDBJ whole genome shotgun (WGS) entry which is preliminary data.</text>
</comment>
<accession>A0ABS5R5Q4</accession>
<dbReference type="EMBL" id="JAHCQH010000014">
    <property type="protein sequence ID" value="MBS9476221.1"/>
    <property type="molecule type" value="Genomic_DNA"/>
</dbReference>
<protein>
    <submittedName>
        <fullName evidence="1">Uncharacterized protein</fullName>
    </submittedName>
</protein>
<gene>
    <name evidence="1" type="ORF">KIP89_03785</name>
</gene>
<name>A0ABS5R5Q4_9HYPH</name>
<organism evidence="1 2">
    <name type="scientific">Ancylobacter radicis</name>
    <dbReference type="NCBI Taxonomy" id="2836179"/>
    <lineage>
        <taxon>Bacteria</taxon>
        <taxon>Pseudomonadati</taxon>
        <taxon>Pseudomonadota</taxon>
        <taxon>Alphaproteobacteria</taxon>
        <taxon>Hyphomicrobiales</taxon>
        <taxon>Xanthobacteraceae</taxon>
        <taxon>Ancylobacter</taxon>
    </lineage>
</organism>
<dbReference type="Proteomes" id="UP001166585">
    <property type="component" value="Unassembled WGS sequence"/>
</dbReference>
<reference evidence="1" key="1">
    <citation type="submission" date="2021-05" db="EMBL/GenBank/DDBJ databases">
        <authorList>
            <person name="Sun Q."/>
            <person name="Inoue M."/>
        </authorList>
    </citation>
    <scope>NUCLEOTIDE SEQUENCE</scope>
    <source>
        <strain evidence="1">VKM B-3255</strain>
    </source>
</reference>